<evidence type="ECO:0000313" key="1">
    <source>
        <dbReference type="EMBL" id="JAH24197.1"/>
    </source>
</evidence>
<proteinExistence type="predicted"/>
<dbReference type="EMBL" id="GBXM01084380">
    <property type="protein sequence ID" value="JAH24197.1"/>
    <property type="molecule type" value="Transcribed_RNA"/>
</dbReference>
<protein>
    <submittedName>
        <fullName evidence="1">Uncharacterized protein</fullName>
    </submittedName>
</protein>
<name>A0A0E9R5Y7_ANGAN</name>
<reference evidence="1" key="2">
    <citation type="journal article" date="2015" name="Fish Shellfish Immunol.">
        <title>Early steps in the European eel (Anguilla anguilla)-Vibrio vulnificus interaction in the gills: Role of the RtxA13 toxin.</title>
        <authorList>
            <person name="Callol A."/>
            <person name="Pajuelo D."/>
            <person name="Ebbesson L."/>
            <person name="Teles M."/>
            <person name="MacKenzie S."/>
            <person name="Amaro C."/>
        </authorList>
    </citation>
    <scope>NUCLEOTIDE SEQUENCE</scope>
</reference>
<reference evidence="1" key="1">
    <citation type="submission" date="2014-11" db="EMBL/GenBank/DDBJ databases">
        <authorList>
            <person name="Amaro Gonzalez C."/>
        </authorList>
    </citation>
    <scope>NUCLEOTIDE SEQUENCE</scope>
</reference>
<dbReference type="AlphaFoldDB" id="A0A0E9R5Y7"/>
<sequence>MEIHWGSHSNSKKKKTIAFGLFVEPA</sequence>
<accession>A0A0E9R5Y7</accession>
<organism evidence="1">
    <name type="scientific">Anguilla anguilla</name>
    <name type="common">European freshwater eel</name>
    <name type="synonym">Muraena anguilla</name>
    <dbReference type="NCBI Taxonomy" id="7936"/>
    <lineage>
        <taxon>Eukaryota</taxon>
        <taxon>Metazoa</taxon>
        <taxon>Chordata</taxon>
        <taxon>Craniata</taxon>
        <taxon>Vertebrata</taxon>
        <taxon>Euteleostomi</taxon>
        <taxon>Actinopterygii</taxon>
        <taxon>Neopterygii</taxon>
        <taxon>Teleostei</taxon>
        <taxon>Anguilliformes</taxon>
        <taxon>Anguillidae</taxon>
        <taxon>Anguilla</taxon>
    </lineage>
</organism>